<organism evidence="1 2">
    <name type="scientific">Cucumis melo var. makuwa</name>
    <name type="common">Oriental melon</name>
    <dbReference type="NCBI Taxonomy" id="1194695"/>
    <lineage>
        <taxon>Eukaryota</taxon>
        <taxon>Viridiplantae</taxon>
        <taxon>Streptophyta</taxon>
        <taxon>Embryophyta</taxon>
        <taxon>Tracheophyta</taxon>
        <taxon>Spermatophyta</taxon>
        <taxon>Magnoliopsida</taxon>
        <taxon>eudicotyledons</taxon>
        <taxon>Gunneridae</taxon>
        <taxon>Pentapetalae</taxon>
        <taxon>rosids</taxon>
        <taxon>fabids</taxon>
        <taxon>Cucurbitales</taxon>
        <taxon>Cucurbitaceae</taxon>
        <taxon>Benincaseae</taxon>
        <taxon>Cucumis</taxon>
    </lineage>
</organism>
<proteinExistence type="predicted"/>
<protein>
    <submittedName>
        <fullName evidence="1">Uncharacterized protein</fullName>
    </submittedName>
</protein>
<reference evidence="1 2" key="1">
    <citation type="submission" date="2019-08" db="EMBL/GenBank/DDBJ databases">
        <title>Draft genome sequences of two oriental melons (Cucumis melo L. var makuwa).</title>
        <authorList>
            <person name="Kwon S.-Y."/>
        </authorList>
    </citation>
    <scope>NUCLEOTIDE SEQUENCE [LARGE SCALE GENOMIC DNA]</scope>
    <source>
        <strain evidence="2">cv. Chang Bougi</strain>
        <tissue evidence="1">Leaf</tissue>
    </source>
</reference>
<name>A0A5D3BMX8_CUCMM</name>
<sequence length="90" mass="9690">MPAGGLLLPPVLASRVVNLLSDESRSLSVSIKTLSGIIHSLMDRRAALDLLIVFLLSGILSVSEILKKLLCSAVTDQVLYSMTCSENIDY</sequence>
<dbReference type="AlphaFoldDB" id="A0A5D3BMX8"/>
<gene>
    <name evidence="1" type="ORF">E5676_scaffold562G00510</name>
</gene>
<dbReference type="Proteomes" id="UP000321947">
    <property type="component" value="Unassembled WGS sequence"/>
</dbReference>
<dbReference type="EMBL" id="SSTD01017617">
    <property type="protein sequence ID" value="TYJ99665.1"/>
    <property type="molecule type" value="Genomic_DNA"/>
</dbReference>
<comment type="caution">
    <text evidence="1">The sequence shown here is derived from an EMBL/GenBank/DDBJ whole genome shotgun (WGS) entry which is preliminary data.</text>
</comment>
<evidence type="ECO:0000313" key="2">
    <source>
        <dbReference type="Proteomes" id="UP000321947"/>
    </source>
</evidence>
<evidence type="ECO:0000313" key="1">
    <source>
        <dbReference type="EMBL" id="TYJ99665.1"/>
    </source>
</evidence>
<accession>A0A5D3BMX8</accession>